<accession>A0A1X1WJM8</accession>
<protein>
    <submittedName>
        <fullName evidence="2">Uncharacterized protein</fullName>
    </submittedName>
</protein>
<organism evidence="2 3">
    <name type="scientific">Mycolicibacterium iranicum</name>
    <name type="common">Mycobacterium iranicum</name>
    <dbReference type="NCBI Taxonomy" id="912594"/>
    <lineage>
        <taxon>Bacteria</taxon>
        <taxon>Bacillati</taxon>
        <taxon>Actinomycetota</taxon>
        <taxon>Actinomycetes</taxon>
        <taxon>Mycobacteriales</taxon>
        <taxon>Mycobacteriaceae</taxon>
        <taxon>Mycolicibacterium</taxon>
    </lineage>
</organism>
<evidence type="ECO:0000313" key="2">
    <source>
        <dbReference type="EMBL" id="ORV86759.1"/>
    </source>
</evidence>
<comment type="caution">
    <text evidence="2">The sequence shown here is derived from an EMBL/GenBank/DDBJ whole genome shotgun (WGS) entry which is preliminary data.</text>
</comment>
<dbReference type="Proteomes" id="UP000193622">
    <property type="component" value="Unassembled WGS sequence"/>
</dbReference>
<feature type="region of interest" description="Disordered" evidence="1">
    <location>
        <begin position="144"/>
        <end position="178"/>
    </location>
</feature>
<sequence length="247" mass="26993">MNRRKCRFGDECCSIESVQIVFEKKFLSPLQGDLADEVKGALARGSRLIPPSALNQMIREAIEWCADVDAPDSVGAISSADFVHVVPSVNGDQEAQDRTDFFTTWPPTEDELAAFNEAMAHDDHLLLTQVRRHMLMEFARAQTNATPVPAGHPRHDLSAGSRPAALPHQSGRTPSRQTAVSAAASTCSNLLSAVLIEMRDANARRRDALRPDVHSDELLKRLVFLLRRANHDGACLGAALPTPAKND</sequence>
<reference evidence="2 3" key="1">
    <citation type="submission" date="2016-01" db="EMBL/GenBank/DDBJ databases">
        <title>The new phylogeny of the genus Mycobacterium.</title>
        <authorList>
            <person name="Tarcisio F."/>
            <person name="Conor M."/>
            <person name="Antonella G."/>
            <person name="Elisabetta G."/>
            <person name="Giulia F.S."/>
            <person name="Sara T."/>
            <person name="Anna F."/>
            <person name="Clotilde B."/>
            <person name="Roberto B."/>
            <person name="Veronica D.S."/>
            <person name="Fabio R."/>
            <person name="Monica P."/>
            <person name="Olivier J."/>
            <person name="Enrico T."/>
            <person name="Nicola S."/>
        </authorList>
    </citation>
    <scope>NUCLEOTIDE SEQUENCE [LARGE SCALE GENOMIC DNA]</scope>
    <source>
        <strain evidence="2 3">DSM 45541</strain>
    </source>
</reference>
<proteinExistence type="predicted"/>
<evidence type="ECO:0000313" key="3">
    <source>
        <dbReference type="Proteomes" id="UP000193622"/>
    </source>
</evidence>
<dbReference type="AlphaFoldDB" id="A0A1X1WJM8"/>
<gene>
    <name evidence="2" type="ORF">AWC12_00260</name>
</gene>
<name>A0A1X1WJM8_MYCIR</name>
<evidence type="ECO:0000256" key="1">
    <source>
        <dbReference type="SAM" id="MobiDB-lite"/>
    </source>
</evidence>
<dbReference type="EMBL" id="LQPC01000034">
    <property type="protein sequence ID" value="ORV86759.1"/>
    <property type="molecule type" value="Genomic_DNA"/>
</dbReference>